<feature type="transmembrane region" description="Helical" evidence="1">
    <location>
        <begin position="105"/>
        <end position="126"/>
    </location>
</feature>
<reference evidence="3" key="1">
    <citation type="submission" date="2022-01" db="EMBL/GenBank/DDBJ databases">
        <authorList>
            <person name="Braso-Vives M."/>
        </authorList>
    </citation>
    <scope>NUCLEOTIDE SEQUENCE</scope>
</reference>
<dbReference type="PANTHER" id="PTHR12740:SF4">
    <property type="entry name" value="JNK1_MAPK8-ASSOCIATED MEMBRANE PROTEIN"/>
    <property type="match status" value="1"/>
</dbReference>
<keyword evidence="4" id="KW-1185">Reference proteome</keyword>
<feature type="signal peptide" evidence="2">
    <location>
        <begin position="1"/>
        <end position="27"/>
    </location>
</feature>
<dbReference type="PANTHER" id="PTHR12740">
    <property type="entry name" value="JNK1/MAPK8-ASSOCIATED MEMBRANE PROTEIN"/>
    <property type="match status" value="1"/>
</dbReference>
<dbReference type="EMBL" id="OV696689">
    <property type="protein sequence ID" value="CAH1262429.1"/>
    <property type="molecule type" value="Genomic_DNA"/>
</dbReference>
<feature type="transmembrane region" description="Helical" evidence="1">
    <location>
        <begin position="225"/>
        <end position="244"/>
    </location>
</feature>
<sequence>MNSRYTLCFVCSLVVVSIFASVGNAQADSQVCPGIYCGKTLLENKTYTQCGACPRGYISDESSICQPCDDVPSFYDWLYLSFMVLASIVLHWFFIDWFSNRQNIVLFYISALVECVGSALLTLVMVEPVGTLSVRSCHTQRLSDWYTMLYNPHPGYTSTLYCTQEAVYPLYTMVFMYYAVSLCLMLLFRPLLSNRLCKNKGAASIYAALYFIPILVVVHAVGAGLIYYAFPYIVIVASVLTNAVYFAQRDIQNVRQIVSSKRNILILCGHWIVHAFGIIAITGLKEPLVHGPLLSLTPTPAIFYLLTVKFTEPSKFQGGH</sequence>
<keyword evidence="1" id="KW-1133">Transmembrane helix</keyword>
<dbReference type="Pfam" id="PF05571">
    <property type="entry name" value="JAMP"/>
    <property type="match status" value="1"/>
</dbReference>
<protein>
    <submittedName>
        <fullName evidence="3">JKAMP protein</fullName>
    </submittedName>
</protein>
<gene>
    <name evidence="3" type="primary">JKAMP</name>
    <name evidence="3" type="ORF">BLAG_LOCUS17484</name>
</gene>
<dbReference type="GO" id="GO:0036503">
    <property type="term" value="P:ERAD pathway"/>
    <property type="evidence" value="ECO:0007669"/>
    <property type="project" value="TreeGrafter"/>
</dbReference>
<dbReference type="GO" id="GO:0016020">
    <property type="term" value="C:membrane"/>
    <property type="evidence" value="ECO:0007669"/>
    <property type="project" value="InterPro"/>
</dbReference>
<dbReference type="InterPro" id="IPR008485">
    <property type="entry name" value="JAMP"/>
</dbReference>
<dbReference type="Proteomes" id="UP000838412">
    <property type="component" value="Chromosome 4"/>
</dbReference>
<evidence type="ECO:0000256" key="2">
    <source>
        <dbReference type="SAM" id="SignalP"/>
    </source>
</evidence>
<organism evidence="3 4">
    <name type="scientific">Branchiostoma lanceolatum</name>
    <name type="common">Common lancelet</name>
    <name type="synonym">Amphioxus lanceolatum</name>
    <dbReference type="NCBI Taxonomy" id="7740"/>
    <lineage>
        <taxon>Eukaryota</taxon>
        <taxon>Metazoa</taxon>
        <taxon>Chordata</taxon>
        <taxon>Cephalochordata</taxon>
        <taxon>Leptocardii</taxon>
        <taxon>Amphioxiformes</taxon>
        <taxon>Branchiostomatidae</taxon>
        <taxon>Branchiostoma</taxon>
    </lineage>
</organism>
<proteinExistence type="predicted"/>
<feature type="transmembrane region" description="Helical" evidence="1">
    <location>
        <begin position="200"/>
        <end position="219"/>
    </location>
</feature>
<keyword evidence="1" id="KW-0472">Membrane</keyword>
<keyword evidence="2" id="KW-0732">Signal</keyword>
<evidence type="ECO:0000313" key="4">
    <source>
        <dbReference type="Proteomes" id="UP000838412"/>
    </source>
</evidence>
<name>A0A8J9ZRX1_BRALA</name>
<feature type="transmembrane region" description="Helical" evidence="1">
    <location>
        <begin position="168"/>
        <end position="188"/>
    </location>
</feature>
<dbReference type="OrthoDB" id="5920264at2759"/>
<dbReference type="GO" id="GO:0031625">
    <property type="term" value="F:ubiquitin protein ligase binding"/>
    <property type="evidence" value="ECO:0007669"/>
    <property type="project" value="TreeGrafter"/>
</dbReference>
<feature type="transmembrane region" description="Helical" evidence="1">
    <location>
        <begin position="77"/>
        <end position="98"/>
    </location>
</feature>
<feature type="transmembrane region" description="Helical" evidence="1">
    <location>
        <begin position="264"/>
        <end position="282"/>
    </location>
</feature>
<evidence type="ECO:0000313" key="3">
    <source>
        <dbReference type="EMBL" id="CAH1262429.1"/>
    </source>
</evidence>
<feature type="chain" id="PRO_5035422702" evidence="2">
    <location>
        <begin position="28"/>
        <end position="320"/>
    </location>
</feature>
<dbReference type="GO" id="GO:0006986">
    <property type="term" value="P:response to unfolded protein"/>
    <property type="evidence" value="ECO:0007669"/>
    <property type="project" value="InterPro"/>
</dbReference>
<accession>A0A8J9ZRX1</accession>
<dbReference type="AlphaFoldDB" id="A0A8J9ZRX1"/>
<keyword evidence="1" id="KW-0812">Transmembrane</keyword>
<evidence type="ECO:0000256" key="1">
    <source>
        <dbReference type="SAM" id="Phobius"/>
    </source>
</evidence>